<feature type="transmembrane region" description="Helical" evidence="8">
    <location>
        <begin position="163"/>
        <end position="184"/>
    </location>
</feature>
<proteinExistence type="inferred from homology"/>
<feature type="transmembrane region" description="Helical" evidence="8">
    <location>
        <begin position="373"/>
        <end position="394"/>
    </location>
</feature>
<evidence type="ECO:0000313" key="10">
    <source>
        <dbReference type="EMBL" id="MFI9102550.1"/>
    </source>
</evidence>
<evidence type="ECO:0000256" key="4">
    <source>
        <dbReference type="ARBA" id="ARBA00022475"/>
    </source>
</evidence>
<evidence type="ECO:0000256" key="1">
    <source>
        <dbReference type="ARBA" id="ARBA00004651"/>
    </source>
</evidence>
<comment type="subcellular location">
    <subcellularLocation>
        <location evidence="1">Cell membrane</location>
        <topology evidence="1">Multi-pass membrane protein</topology>
    </subcellularLocation>
</comment>
<dbReference type="CDD" id="cd17346">
    <property type="entry name" value="MFS_DtpA_like"/>
    <property type="match status" value="1"/>
</dbReference>
<feature type="transmembrane region" description="Helical" evidence="8">
    <location>
        <begin position="71"/>
        <end position="91"/>
    </location>
</feature>
<feature type="transmembrane region" description="Helical" evidence="8">
    <location>
        <begin position="298"/>
        <end position="323"/>
    </location>
</feature>
<dbReference type="Pfam" id="PF00854">
    <property type="entry name" value="PTR2"/>
    <property type="match status" value="1"/>
</dbReference>
<feature type="transmembrane region" description="Helical" evidence="8">
    <location>
        <begin position="41"/>
        <end position="59"/>
    </location>
</feature>
<comment type="caution">
    <text evidence="10">The sequence shown here is derived from an EMBL/GenBank/DDBJ whole genome shotgun (WGS) entry which is preliminary data.</text>
</comment>
<dbReference type="SUPFAM" id="SSF103473">
    <property type="entry name" value="MFS general substrate transporter"/>
    <property type="match status" value="1"/>
</dbReference>
<keyword evidence="11" id="KW-1185">Reference proteome</keyword>
<sequence>MAAPTTTATAGEETAGPLGGTFLGRPRWFTTLFGLDMWERFSFYGMAAILFLYASATKAEGGLGLSEDTATALFGVYLASVFLASVPGGWLGDRILGARRATLYGGVLIALGHCSMALPAVPSVYVGMALIAAGTGLLKPNLATVLAACYARDSRAERDAGFAIFYMSIQVSAVAAPIVCGALGESVDWHLGFGAAAVGMLLGLAQFLRGTKYFGEIGQRPERPASAEEWRRVKRRTAAAVTVLTVLYGADAAAGTFDLRHVLALGGLLSIVLPVVCFRRLLRNPVVTAQERERIRSYIWLFLSAAFFWMLYIQGSTVLSLFAKVGTDRTIGGFTVPASWFQAVVPLFILAAAPVSAWLWVRLGDRLGAPAKFGIGLGLMGLSLLLMALATVVGSDGHLVSPLWLIAAYALQACGEVALAPVGMSVTTEVAPRTFVSQMIGLFWLAAALGAGVGGHAVQLSKTSTPGAGYYLALGVPALLAGTALILTSRRLRARLGV</sequence>
<organism evidence="10 11">
    <name type="scientific">Streptomyces fildesensis</name>
    <dbReference type="NCBI Taxonomy" id="375757"/>
    <lineage>
        <taxon>Bacteria</taxon>
        <taxon>Bacillati</taxon>
        <taxon>Actinomycetota</taxon>
        <taxon>Actinomycetes</taxon>
        <taxon>Kitasatosporales</taxon>
        <taxon>Streptomycetaceae</taxon>
        <taxon>Streptomyces</taxon>
    </lineage>
</organism>
<evidence type="ECO:0000256" key="6">
    <source>
        <dbReference type="ARBA" id="ARBA00022989"/>
    </source>
</evidence>
<keyword evidence="4" id="KW-1003">Cell membrane</keyword>
<gene>
    <name evidence="10" type="ORF">ACIGXA_18710</name>
</gene>
<dbReference type="InterPro" id="IPR036259">
    <property type="entry name" value="MFS_trans_sf"/>
</dbReference>
<feature type="transmembrane region" description="Helical" evidence="8">
    <location>
        <begin position="103"/>
        <end position="121"/>
    </location>
</feature>
<feature type="transmembrane region" description="Helical" evidence="8">
    <location>
        <begin position="343"/>
        <end position="361"/>
    </location>
</feature>
<keyword evidence="7 8" id="KW-0472">Membrane</keyword>
<evidence type="ECO:0000313" key="11">
    <source>
        <dbReference type="Proteomes" id="UP001614394"/>
    </source>
</evidence>
<feature type="domain" description="Major facilitator superfamily (MFS) profile" evidence="9">
    <location>
        <begin position="31"/>
        <end position="493"/>
    </location>
</feature>
<dbReference type="Gene3D" id="1.20.1250.20">
    <property type="entry name" value="MFS general substrate transporter like domains"/>
    <property type="match status" value="1"/>
</dbReference>
<feature type="transmembrane region" description="Helical" evidence="8">
    <location>
        <begin position="406"/>
        <end position="427"/>
    </location>
</feature>
<dbReference type="InterPro" id="IPR020846">
    <property type="entry name" value="MFS_dom"/>
</dbReference>
<evidence type="ECO:0000256" key="3">
    <source>
        <dbReference type="ARBA" id="ARBA00022448"/>
    </source>
</evidence>
<keyword evidence="5 8" id="KW-0812">Transmembrane</keyword>
<evidence type="ECO:0000256" key="5">
    <source>
        <dbReference type="ARBA" id="ARBA00022692"/>
    </source>
</evidence>
<dbReference type="Proteomes" id="UP001614394">
    <property type="component" value="Unassembled WGS sequence"/>
</dbReference>
<comment type="similarity">
    <text evidence="2">Belongs to the major facilitator superfamily. Proton-dependent oligopeptide transporter (POT/PTR) (TC 2.A.17) family.</text>
</comment>
<evidence type="ECO:0000256" key="2">
    <source>
        <dbReference type="ARBA" id="ARBA00005982"/>
    </source>
</evidence>
<dbReference type="NCBIfam" id="TIGR00924">
    <property type="entry name" value="yjdL_sub1_fam"/>
    <property type="match status" value="1"/>
</dbReference>
<dbReference type="InterPro" id="IPR005279">
    <property type="entry name" value="Dipep/tripep_permease"/>
</dbReference>
<dbReference type="EMBL" id="JBITYG010000005">
    <property type="protein sequence ID" value="MFI9102550.1"/>
    <property type="molecule type" value="Genomic_DNA"/>
</dbReference>
<dbReference type="InterPro" id="IPR050171">
    <property type="entry name" value="MFS_Transporters"/>
</dbReference>
<keyword evidence="3" id="KW-0813">Transport</keyword>
<reference evidence="10 11" key="1">
    <citation type="submission" date="2024-10" db="EMBL/GenBank/DDBJ databases">
        <title>The Natural Products Discovery Center: Release of the First 8490 Sequenced Strains for Exploring Actinobacteria Biosynthetic Diversity.</title>
        <authorList>
            <person name="Kalkreuter E."/>
            <person name="Kautsar S.A."/>
            <person name="Yang D."/>
            <person name="Bader C.D."/>
            <person name="Teijaro C.N."/>
            <person name="Fluegel L."/>
            <person name="Davis C.M."/>
            <person name="Simpson J.R."/>
            <person name="Lauterbach L."/>
            <person name="Steele A.D."/>
            <person name="Gui C."/>
            <person name="Meng S."/>
            <person name="Li G."/>
            <person name="Viehrig K."/>
            <person name="Ye F."/>
            <person name="Su P."/>
            <person name="Kiefer A.F."/>
            <person name="Nichols A."/>
            <person name="Cepeda A.J."/>
            <person name="Yan W."/>
            <person name="Fan B."/>
            <person name="Jiang Y."/>
            <person name="Adhikari A."/>
            <person name="Zheng C.-J."/>
            <person name="Schuster L."/>
            <person name="Cowan T.M."/>
            <person name="Smanski M.J."/>
            <person name="Chevrette M.G."/>
            <person name="De Carvalho L.P.S."/>
            <person name="Shen B."/>
        </authorList>
    </citation>
    <scope>NUCLEOTIDE SEQUENCE [LARGE SCALE GENOMIC DNA]</scope>
    <source>
        <strain evidence="10 11">NPDC053399</strain>
    </source>
</reference>
<evidence type="ECO:0000256" key="8">
    <source>
        <dbReference type="SAM" id="Phobius"/>
    </source>
</evidence>
<dbReference type="InterPro" id="IPR000109">
    <property type="entry name" value="POT_fam"/>
</dbReference>
<feature type="transmembrane region" description="Helical" evidence="8">
    <location>
        <begin position="190"/>
        <end position="208"/>
    </location>
</feature>
<protein>
    <submittedName>
        <fullName evidence="10">Peptide MFS transporter</fullName>
    </submittedName>
</protein>
<evidence type="ECO:0000259" key="9">
    <source>
        <dbReference type="PROSITE" id="PS50850"/>
    </source>
</evidence>
<dbReference type="PANTHER" id="PTHR23517">
    <property type="entry name" value="RESISTANCE PROTEIN MDTM, PUTATIVE-RELATED-RELATED"/>
    <property type="match status" value="1"/>
</dbReference>
<accession>A0ABW8C7Y8</accession>
<feature type="transmembrane region" description="Helical" evidence="8">
    <location>
        <begin position="470"/>
        <end position="488"/>
    </location>
</feature>
<name>A0ABW8C7Y8_9ACTN</name>
<keyword evidence="6 8" id="KW-1133">Transmembrane helix</keyword>
<dbReference type="RefSeq" id="WP_399650375.1">
    <property type="nucleotide sequence ID" value="NZ_JBITYG010000005.1"/>
</dbReference>
<evidence type="ECO:0000256" key="7">
    <source>
        <dbReference type="ARBA" id="ARBA00023136"/>
    </source>
</evidence>
<feature type="transmembrane region" description="Helical" evidence="8">
    <location>
        <begin position="439"/>
        <end position="458"/>
    </location>
</feature>
<feature type="transmembrane region" description="Helical" evidence="8">
    <location>
        <begin position="237"/>
        <end position="255"/>
    </location>
</feature>
<dbReference type="PROSITE" id="PS50850">
    <property type="entry name" value="MFS"/>
    <property type="match status" value="1"/>
</dbReference>
<feature type="transmembrane region" description="Helical" evidence="8">
    <location>
        <begin position="127"/>
        <end position="151"/>
    </location>
</feature>
<feature type="transmembrane region" description="Helical" evidence="8">
    <location>
        <begin position="261"/>
        <end position="278"/>
    </location>
</feature>
<dbReference type="PANTHER" id="PTHR23517:SF15">
    <property type="entry name" value="PROTON-DEPENDENT OLIGOPEPTIDE FAMILY TRANSPORT PROTEIN"/>
    <property type="match status" value="1"/>
</dbReference>